<proteinExistence type="inferred from homology"/>
<name>A0A1G9BR11_9GAMM</name>
<dbReference type="RefSeq" id="WP_091513923.1">
    <property type="nucleotide sequence ID" value="NZ_FNFH01000004.1"/>
</dbReference>
<evidence type="ECO:0000313" key="9">
    <source>
        <dbReference type="Proteomes" id="UP000199305"/>
    </source>
</evidence>
<evidence type="ECO:0000256" key="4">
    <source>
        <dbReference type="ARBA" id="ARBA00022692"/>
    </source>
</evidence>
<keyword evidence="3" id="KW-1003">Cell membrane</keyword>
<accession>A0A1G9BR11</accession>
<dbReference type="Pfam" id="PF07681">
    <property type="entry name" value="DoxX"/>
    <property type="match status" value="1"/>
</dbReference>
<reference evidence="9" key="1">
    <citation type="submission" date="2016-10" db="EMBL/GenBank/DDBJ databases">
        <authorList>
            <person name="Varghese N."/>
            <person name="Submissions S."/>
        </authorList>
    </citation>
    <scope>NUCLEOTIDE SEQUENCE [LARGE SCALE GENOMIC DNA]</scope>
    <source>
        <strain evidence="9">CGMCC 1.10658</strain>
    </source>
</reference>
<evidence type="ECO:0000256" key="2">
    <source>
        <dbReference type="ARBA" id="ARBA00006679"/>
    </source>
</evidence>
<organism evidence="8 9">
    <name type="scientific">Microbulbifer yueqingensis</name>
    <dbReference type="NCBI Taxonomy" id="658219"/>
    <lineage>
        <taxon>Bacteria</taxon>
        <taxon>Pseudomonadati</taxon>
        <taxon>Pseudomonadota</taxon>
        <taxon>Gammaproteobacteria</taxon>
        <taxon>Cellvibrionales</taxon>
        <taxon>Microbulbiferaceae</taxon>
        <taxon>Microbulbifer</taxon>
    </lineage>
</organism>
<sequence>MTNSILCDSTKLLGRVLMSWMFIAAGWSKIGGYEGTQAYMESAGVAGWLLPLVIVAELGGGLAVLFGFLTRWAALGLALFSVASALLFHYVPGDQAQMISFMKNITIAGGFLILSCTGAGRFSVDHMFSRTSG</sequence>
<dbReference type="EMBL" id="FNFH01000004">
    <property type="protein sequence ID" value="SDK41594.1"/>
    <property type="molecule type" value="Genomic_DNA"/>
</dbReference>
<dbReference type="InterPro" id="IPR051907">
    <property type="entry name" value="DoxX-like_oxidoreductase"/>
</dbReference>
<dbReference type="InterPro" id="IPR032808">
    <property type="entry name" value="DoxX"/>
</dbReference>
<evidence type="ECO:0000256" key="6">
    <source>
        <dbReference type="ARBA" id="ARBA00023136"/>
    </source>
</evidence>
<evidence type="ECO:0000256" key="7">
    <source>
        <dbReference type="SAM" id="Phobius"/>
    </source>
</evidence>
<keyword evidence="6 7" id="KW-0472">Membrane</keyword>
<evidence type="ECO:0000256" key="5">
    <source>
        <dbReference type="ARBA" id="ARBA00022989"/>
    </source>
</evidence>
<feature type="transmembrane region" description="Helical" evidence="7">
    <location>
        <begin position="72"/>
        <end position="92"/>
    </location>
</feature>
<dbReference type="Proteomes" id="UP000199305">
    <property type="component" value="Unassembled WGS sequence"/>
</dbReference>
<keyword evidence="9" id="KW-1185">Reference proteome</keyword>
<comment type="similarity">
    <text evidence="2">Belongs to the DoxX family.</text>
</comment>
<feature type="transmembrane region" description="Helical" evidence="7">
    <location>
        <begin position="45"/>
        <end position="65"/>
    </location>
</feature>
<gene>
    <name evidence="8" type="ORF">SAMN05216212_2326</name>
</gene>
<feature type="transmembrane region" description="Helical" evidence="7">
    <location>
        <begin position="12"/>
        <end position="33"/>
    </location>
</feature>
<keyword evidence="4 7" id="KW-0812">Transmembrane</keyword>
<protein>
    <submittedName>
        <fullName evidence="8">Putative oxidoreductase</fullName>
    </submittedName>
</protein>
<evidence type="ECO:0000256" key="1">
    <source>
        <dbReference type="ARBA" id="ARBA00004651"/>
    </source>
</evidence>
<dbReference type="AlphaFoldDB" id="A0A1G9BR11"/>
<evidence type="ECO:0000313" key="8">
    <source>
        <dbReference type="EMBL" id="SDK41594.1"/>
    </source>
</evidence>
<evidence type="ECO:0000256" key="3">
    <source>
        <dbReference type="ARBA" id="ARBA00022475"/>
    </source>
</evidence>
<dbReference type="PANTHER" id="PTHR33452">
    <property type="entry name" value="OXIDOREDUCTASE CATD-RELATED"/>
    <property type="match status" value="1"/>
</dbReference>
<dbReference type="GO" id="GO:0005886">
    <property type="term" value="C:plasma membrane"/>
    <property type="evidence" value="ECO:0007669"/>
    <property type="project" value="UniProtKB-SubCell"/>
</dbReference>
<dbReference type="STRING" id="658219.SAMN05216212_2326"/>
<dbReference type="OrthoDB" id="9792760at2"/>
<dbReference type="PANTHER" id="PTHR33452:SF1">
    <property type="entry name" value="INNER MEMBRANE PROTEIN YPHA-RELATED"/>
    <property type="match status" value="1"/>
</dbReference>
<keyword evidence="5 7" id="KW-1133">Transmembrane helix</keyword>
<comment type="subcellular location">
    <subcellularLocation>
        <location evidence="1">Cell membrane</location>
        <topology evidence="1">Multi-pass membrane protein</topology>
    </subcellularLocation>
</comment>
<feature type="transmembrane region" description="Helical" evidence="7">
    <location>
        <begin position="104"/>
        <end position="124"/>
    </location>
</feature>